<evidence type="ECO:0000313" key="4">
    <source>
        <dbReference type="EMBL" id="QNM00646.1"/>
    </source>
</evidence>
<sequence length="264" mass="28858">MSLLTISHLSAGYGRKEILHDISFTSRPGTITGILGANGCGKTTLLKAIANILPHKGSCLLAENTLESLSARELAKQCGYIPQKSGITIDLTVLDVVLMGYHPDLSLLQPPTVQMKEHAKATLTMVGLPDREQANYNQLSEGQKQLCILARTFVGARKLLLLDEPESALDFRFRNQMMQHLRTYVTAHDACALVTLHDPSLALNTCDELLVLSKGTRSGKISPKLTPVSKMESLLSSIYGTINITKLHDKSGNEHLVMIQEESI</sequence>
<keyword evidence="2 4" id="KW-0067">ATP-binding</keyword>
<evidence type="ECO:0000259" key="3">
    <source>
        <dbReference type="PROSITE" id="PS50893"/>
    </source>
</evidence>
<dbReference type="GO" id="GO:0016887">
    <property type="term" value="F:ATP hydrolysis activity"/>
    <property type="evidence" value="ECO:0007669"/>
    <property type="project" value="InterPro"/>
</dbReference>
<protein>
    <submittedName>
        <fullName evidence="4">ABC transporter ATP-binding protein</fullName>
    </submittedName>
</protein>
<dbReference type="InterPro" id="IPR003593">
    <property type="entry name" value="AAA+_ATPase"/>
</dbReference>
<organism evidence="4 5">
    <name type="scientific">Wujia chipingensis</name>
    <dbReference type="NCBI Taxonomy" id="2763670"/>
    <lineage>
        <taxon>Bacteria</taxon>
        <taxon>Bacillati</taxon>
        <taxon>Bacillota</taxon>
        <taxon>Clostridia</taxon>
        <taxon>Lachnospirales</taxon>
        <taxon>Lachnospiraceae</taxon>
        <taxon>Wujia</taxon>
    </lineage>
</organism>
<dbReference type="KEGG" id="wcp:H9Q76_05015"/>
<dbReference type="RefSeq" id="WP_249321774.1">
    <property type="nucleotide sequence ID" value="NZ_CP060632.1"/>
</dbReference>
<accession>A0A7G9FQ14</accession>
<keyword evidence="1" id="KW-0547">Nucleotide-binding</keyword>
<dbReference type="PROSITE" id="PS50893">
    <property type="entry name" value="ABC_TRANSPORTER_2"/>
    <property type="match status" value="1"/>
</dbReference>
<dbReference type="SUPFAM" id="SSF52540">
    <property type="entry name" value="P-loop containing nucleoside triphosphate hydrolases"/>
    <property type="match status" value="1"/>
</dbReference>
<proteinExistence type="predicted"/>
<dbReference type="Pfam" id="PF00005">
    <property type="entry name" value="ABC_tran"/>
    <property type="match status" value="1"/>
</dbReference>
<dbReference type="AlphaFoldDB" id="A0A7G9FQ14"/>
<dbReference type="SMART" id="SM00382">
    <property type="entry name" value="AAA"/>
    <property type="match status" value="1"/>
</dbReference>
<dbReference type="InterPro" id="IPR003439">
    <property type="entry name" value="ABC_transporter-like_ATP-bd"/>
</dbReference>
<feature type="domain" description="ABC transporter" evidence="3">
    <location>
        <begin position="4"/>
        <end position="239"/>
    </location>
</feature>
<dbReference type="EMBL" id="CP060632">
    <property type="protein sequence ID" value="QNM00646.1"/>
    <property type="molecule type" value="Genomic_DNA"/>
</dbReference>
<dbReference type="InterPro" id="IPR027417">
    <property type="entry name" value="P-loop_NTPase"/>
</dbReference>
<keyword evidence="5" id="KW-1185">Reference proteome</keyword>
<reference evidence="4 5" key="1">
    <citation type="submission" date="2020-08" db="EMBL/GenBank/DDBJ databases">
        <authorList>
            <person name="Liu C."/>
            <person name="Sun Q."/>
        </authorList>
    </citation>
    <scope>NUCLEOTIDE SEQUENCE [LARGE SCALE GENOMIC DNA]</scope>
    <source>
        <strain evidence="4 5">NSJ-4</strain>
    </source>
</reference>
<name>A0A7G9FQ14_9FIRM</name>
<evidence type="ECO:0000256" key="2">
    <source>
        <dbReference type="ARBA" id="ARBA00022840"/>
    </source>
</evidence>
<dbReference type="PANTHER" id="PTHR42794:SF2">
    <property type="entry name" value="ABC TRANSPORTER ATP-BINDING PROTEIN"/>
    <property type="match status" value="1"/>
</dbReference>
<gene>
    <name evidence="4" type="ORF">H9Q76_05015</name>
</gene>
<dbReference type="Gene3D" id="3.40.50.300">
    <property type="entry name" value="P-loop containing nucleotide triphosphate hydrolases"/>
    <property type="match status" value="1"/>
</dbReference>
<dbReference type="Proteomes" id="UP000515819">
    <property type="component" value="Chromosome"/>
</dbReference>
<dbReference type="GO" id="GO:0005524">
    <property type="term" value="F:ATP binding"/>
    <property type="evidence" value="ECO:0007669"/>
    <property type="project" value="UniProtKB-KW"/>
</dbReference>
<dbReference type="PANTHER" id="PTHR42794">
    <property type="entry name" value="HEMIN IMPORT ATP-BINDING PROTEIN HMUV"/>
    <property type="match status" value="1"/>
</dbReference>
<evidence type="ECO:0000313" key="5">
    <source>
        <dbReference type="Proteomes" id="UP000515819"/>
    </source>
</evidence>
<dbReference type="CDD" id="cd03214">
    <property type="entry name" value="ABC_Iron-Siderophores_B12_Hemin"/>
    <property type="match status" value="1"/>
</dbReference>
<evidence type="ECO:0000256" key="1">
    <source>
        <dbReference type="ARBA" id="ARBA00022741"/>
    </source>
</evidence>